<gene>
    <name evidence="3" type="primary">gldJ</name>
    <name evidence="3" type="ORF">ACFSYS_09180</name>
</gene>
<dbReference type="InterPro" id="IPR042095">
    <property type="entry name" value="SUMF_sf"/>
</dbReference>
<dbReference type="NCBIfam" id="TIGR03524">
    <property type="entry name" value="GldJ"/>
    <property type="match status" value="1"/>
</dbReference>
<protein>
    <submittedName>
        <fullName evidence="3">Gliding motility lipoprotein GldJ</fullName>
    </submittedName>
</protein>
<evidence type="ECO:0000259" key="2">
    <source>
        <dbReference type="Pfam" id="PF03781"/>
    </source>
</evidence>
<dbReference type="InterPro" id="IPR016187">
    <property type="entry name" value="CTDL_fold"/>
</dbReference>
<dbReference type="PANTHER" id="PTHR23150">
    <property type="entry name" value="SULFATASE MODIFYING FACTOR 1, 2"/>
    <property type="match status" value="1"/>
</dbReference>
<feature type="region of interest" description="Disordered" evidence="1">
    <location>
        <begin position="205"/>
        <end position="229"/>
    </location>
</feature>
<reference evidence="4" key="1">
    <citation type="journal article" date="2019" name="Int. J. Syst. Evol. Microbiol.">
        <title>The Global Catalogue of Microorganisms (GCM) 10K type strain sequencing project: providing services to taxonomists for standard genome sequencing and annotation.</title>
        <authorList>
            <consortium name="The Broad Institute Genomics Platform"/>
            <consortium name="The Broad Institute Genome Sequencing Center for Infectious Disease"/>
            <person name="Wu L."/>
            <person name="Ma J."/>
        </authorList>
    </citation>
    <scope>NUCLEOTIDE SEQUENCE [LARGE SCALE GENOMIC DNA]</scope>
    <source>
        <strain evidence="4">KCTC 52925</strain>
    </source>
</reference>
<keyword evidence="3" id="KW-0449">Lipoprotein</keyword>
<dbReference type="InterPro" id="IPR005532">
    <property type="entry name" value="SUMF_dom"/>
</dbReference>
<feature type="domain" description="Sulfatase-modifying factor enzyme-like" evidence="2">
    <location>
        <begin position="58"/>
        <end position="382"/>
    </location>
</feature>
<evidence type="ECO:0000313" key="4">
    <source>
        <dbReference type="Proteomes" id="UP001597438"/>
    </source>
</evidence>
<keyword evidence="4" id="KW-1185">Reference proteome</keyword>
<proteinExistence type="predicted"/>
<sequence length="559" mass="63983">MKFNVASKAIIAVICGVSLLSCNKSDNYKNTSRATGWDINSKDGGFQYNTDFKEQDAAPGLVFVEGGTYTMGRVQDDPMHDWNNSPTQQHVQSFYMDETEVTNKMYLEYLDWLKSVFPPTQDNYRNIYYGAVPDTLVWRNRLGYNETMVTNYLRHPGYADYPVVGVSWIQAVEFSKWRTDRVNEKRLEKEGFLADNARYNSEPGTTFNTETYINSPTKTYGGNTELNQGKKVTDRLADVDAEGNPIKKVYAGRESGLIYPEYRLPTEAEWEYAALGLVGIRNYNIYRGRKKYPWDGQYTRNGDAKKMGDQLANFKQGAGDYGGIAGWSDDGADITAEIKSYDPNDFGLYDMAGNVAEWVADVYRPIVDDEFNDFNYYRGNVYTKNAINEDGTVEVVTSDNIVFDTLSNGKVVARNLPGEIAQVPVTEEDTYMRTNYTDSDQRDYRDGDKSSSRYFQPFQEIEDDPSKRMYNSPKYDNITYDDSTESVEARGYDKEKRTTLISNEVRVYKGGSWRDRAYWLDPAQRRYFPQDMATDYIGFRNAMSRVGSKSLSENKTARN</sequence>
<evidence type="ECO:0000313" key="3">
    <source>
        <dbReference type="EMBL" id="MFD2833457.1"/>
    </source>
</evidence>
<feature type="compositionally biased region" description="Polar residues" evidence="1">
    <location>
        <begin position="205"/>
        <end position="227"/>
    </location>
</feature>
<dbReference type="RefSeq" id="WP_251742416.1">
    <property type="nucleotide sequence ID" value="NZ_JBHUOJ010000020.1"/>
</dbReference>
<evidence type="ECO:0000256" key="1">
    <source>
        <dbReference type="SAM" id="MobiDB-lite"/>
    </source>
</evidence>
<dbReference type="PANTHER" id="PTHR23150:SF19">
    <property type="entry name" value="FORMYLGLYCINE-GENERATING ENZYME"/>
    <property type="match status" value="1"/>
</dbReference>
<dbReference type="Gene3D" id="3.90.1580.10">
    <property type="entry name" value="paralog of FGE (formylglycine-generating enzyme)"/>
    <property type="match status" value="2"/>
</dbReference>
<dbReference type="InterPro" id="IPR019865">
    <property type="entry name" value="Glid_motil-assoc_lipo_GldJ"/>
</dbReference>
<dbReference type="InterPro" id="IPR051043">
    <property type="entry name" value="Sulfatase_Mod_Factor_Kinase"/>
</dbReference>
<accession>A0ABW5X4J8</accession>
<dbReference type="PROSITE" id="PS51257">
    <property type="entry name" value="PROKAR_LIPOPROTEIN"/>
    <property type="match status" value="1"/>
</dbReference>
<organism evidence="3 4">
    <name type="scientific">Christiangramia antarctica</name>
    <dbReference type="NCBI Taxonomy" id="2058158"/>
    <lineage>
        <taxon>Bacteria</taxon>
        <taxon>Pseudomonadati</taxon>
        <taxon>Bacteroidota</taxon>
        <taxon>Flavobacteriia</taxon>
        <taxon>Flavobacteriales</taxon>
        <taxon>Flavobacteriaceae</taxon>
        <taxon>Christiangramia</taxon>
    </lineage>
</organism>
<dbReference type="SUPFAM" id="SSF56436">
    <property type="entry name" value="C-type lectin-like"/>
    <property type="match status" value="1"/>
</dbReference>
<dbReference type="EMBL" id="JBHUOJ010000020">
    <property type="protein sequence ID" value="MFD2833457.1"/>
    <property type="molecule type" value="Genomic_DNA"/>
</dbReference>
<comment type="caution">
    <text evidence="3">The sequence shown here is derived from an EMBL/GenBank/DDBJ whole genome shotgun (WGS) entry which is preliminary data.</text>
</comment>
<dbReference type="Pfam" id="PF03781">
    <property type="entry name" value="FGE-sulfatase"/>
    <property type="match status" value="1"/>
</dbReference>
<dbReference type="Proteomes" id="UP001597438">
    <property type="component" value="Unassembled WGS sequence"/>
</dbReference>
<name>A0ABW5X4J8_9FLAO</name>